<name>A0A5A4UC13_9AGAM</name>
<evidence type="ECO:0000256" key="1">
    <source>
        <dbReference type="SAM" id="Phobius"/>
    </source>
</evidence>
<protein>
    <submittedName>
        <fullName evidence="2">Uncharacterized protein</fullName>
    </submittedName>
</protein>
<reference evidence="2" key="1">
    <citation type="submission" date="2019-08" db="EMBL/GenBank/DDBJ databases">
        <title>The complete mitochondrial genome sequence of the medicinal mushroom, Inonotus obliquus.</title>
        <authorList>
            <person name="Agnestisia R."/>
            <person name="Ono A."/>
            <person name="Nakamura L."/>
            <person name="Chino R."/>
            <person name="Aiso H."/>
            <person name="Nezu I."/>
            <person name="Ishiguri H."/>
            <person name="Yokota S."/>
            <person name="Suzuki T."/>
        </authorList>
    </citation>
    <scope>NUCLEOTIDE SEQUENCE</scope>
    <source>
        <strain evidence="2">NBRC113408</strain>
    </source>
</reference>
<keyword evidence="2" id="KW-0496">Mitochondrion</keyword>
<dbReference type="RefSeq" id="YP_009693774.1">
    <property type="nucleotide sequence ID" value="NC_044740.1"/>
</dbReference>
<evidence type="ECO:0000313" key="2">
    <source>
        <dbReference type="EMBL" id="BBN21300.1"/>
    </source>
</evidence>
<feature type="transmembrane region" description="Helical" evidence="1">
    <location>
        <begin position="93"/>
        <end position="116"/>
    </location>
</feature>
<dbReference type="AlphaFoldDB" id="A0A5A4UC13"/>
<feature type="transmembrane region" description="Helical" evidence="1">
    <location>
        <begin position="6"/>
        <end position="23"/>
    </location>
</feature>
<dbReference type="EMBL" id="LC497415">
    <property type="protein sequence ID" value="BBN21300.1"/>
    <property type="molecule type" value="Genomic_DNA"/>
</dbReference>
<keyword evidence="1" id="KW-0472">Membrane</keyword>
<organism evidence="2">
    <name type="scientific">Inonotus obliquus</name>
    <dbReference type="NCBI Taxonomy" id="167356"/>
    <lineage>
        <taxon>Eukaryota</taxon>
        <taxon>Fungi</taxon>
        <taxon>Dikarya</taxon>
        <taxon>Basidiomycota</taxon>
        <taxon>Agaricomycotina</taxon>
        <taxon>Agaricomycetes</taxon>
        <taxon>Hymenochaetales</taxon>
        <taxon>Hymenochaetaceae</taxon>
        <taxon>Inonotus</taxon>
    </lineage>
</organism>
<geneLocation type="mitochondrion" evidence="2"/>
<keyword evidence="1" id="KW-1133">Transmembrane helix</keyword>
<gene>
    <name evidence="2" type="primary">orf118</name>
</gene>
<proteinExistence type="predicted"/>
<keyword evidence="1" id="KW-0812">Transmembrane</keyword>
<dbReference type="GeneID" id="41799569"/>
<sequence>MEINHQLTWVLALVLIFGCFYFFKDVMFDLTNKIYSIIRNLFKKFINYLNDIKHNVDNTNFDKFNNQIKDHIKENKNLFIHKLKRLLVHYLRVVNLMIYSLKLNLVISHIKLYWLLLV</sequence>
<accession>A0A5A4UC13</accession>